<name>A0ABZ2RD86_ECTME</name>
<organism evidence="1 2">
    <name type="scientific">Ectopseudomonas mendocina</name>
    <name type="common">Pseudomonas mendocina</name>
    <dbReference type="NCBI Taxonomy" id="300"/>
    <lineage>
        <taxon>Bacteria</taxon>
        <taxon>Pseudomonadati</taxon>
        <taxon>Pseudomonadota</taxon>
        <taxon>Gammaproteobacteria</taxon>
        <taxon>Pseudomonadales</taxon>
        <taxon>Pseudomonadaceae</taxon>
        <taxon>Ectopseudomonas</taxon>
    </lineage>
</organism>
<evidence type="ECO:0000313" key="2">
    <source>
        <dbReference type="Proteomes" id="UP001476583"/>
    </source>
</evidence>
<sequence length="47" mass="4930">MTDKPTDNYPPLDSPALVGNTKFDTGVSSKLVVKQLSGTVFAAPSFS</sequence>
<accession>A0ABZ2RD86</accession>
<dbReference type="EMBL" id="CP148074">
    <property type="protein sequence ID" value="WXL23958.1"/>
    <property type="molecule type" value="Genomic_DNA"/>
</dbReference>
<proteinExistence type="predicted"/>
<evidence type="ECO:0000313" key="1">
    <source>
        <dbReference type="EMBL" id="WXL23958.1"/>
    </source>
</evidence>
<gene>
    <name evidence="1" type="ORF">WG219_11385</name>
</gene>
<reference evidence="1 2" key="1">
    <citation type="submission" date="2024-03" db="EMBL/GenBank/DDBJ databases">
        <title>Complete genome of BD2.</title>
        <authorList>
            <person name="Cao G."/>
        </authorList>
    </citation>
    <scope>NUCLEOTIDE SEQUENCE [LARGE SCALE GENOMIC DNA]</scope>
    <source>
        <strain evidence="1 2">BD2</strain>
    </source>
</reference>
<protein>
    <submittedName>
        <fullName evidence="1">Uncharacterized protein</fullName>
    </submittedName>
</protein>
<keyword evidence="2" id="KW-1185">Reference proteome</keyword>
<dbReference type="Proteomes" id="UP001476583">
    <property type="component" value="Chromosome"/>
</dbReference>